<name>A0AAD7ZLU4_DIPPU</name>
<protein>
    <submittedName>
        <fullName evidence="1">Uncharacterized protein</fullName>
    </submittedName>
</protein>
<organism evidence="1 2">
    <name type="scientific">Diploptera punctata</name>
    <name type="common">Pacific beetle cockroach</name>
    <dbReference type="NCBI Taxonomy" id="6984"/>
    <lineage>
        <taxon>Eukaryota</taxon>
        <taxon>Metazoa</taxon>
        <taxon>Ecdysozoa</taxon>
        <taxon>Arthropoda</taxon>
        <taxon>Hexapoda</taxon>
        <taxon>Insecta</taxon>
        <taxon>Pterygota</taxon>
        <taxon>Neoptera</taxon>
        <taxon>Polyneoptera</taxon>
        <taxon>Dictyoptera</taxon>
        <taxon>Blattodea</taxon>
        <taxon>Blaberoidea</taxon>
        <taxon>Blaberidae</taxon>
        <taxon>Diplopterinae</taxon>
        <taxon>Diploptera</taxon>
    </lineage>
</organism>
<evidence type="ECO:0000313" key="1">
    <source>
        <dbReference type="EMBL" id="KAJ9583089.1"/>
    </source>
</evidence>
<gene>
    <name evidence="1" type="ORF">L9F63_022557</name>
</gene>
<sequence length="59" mass="6886">VLTKSGDFGRGIAVSRVLFLHKHDCSALRQQLRLLLKRIMQATVQYLPEQTSNFPHFYR</sequence>
<feature type="non-terminal residue" evidence="1">
    <location>
        <position position="1"/>
    </location>
</feature>
<feature type="non-terminal residue" evidence="1">
    <location>
        <position position="59"/>
    </location>
</feature>
<evidence type="ECO:0000313" key="2">
    <source>
        <dbReference type="Proteomes" id="UP001233999"/>
    </source>
</evidence>
<dbReference type="EMBL" id="JASPKZ010007674">
    <property type="protein sequence ID" value="KAJ9583089.1"/>
    <property type="molecule type" value="Genomic_DNA"/>
</dbReference>
<reference evidence="1" key="2">
    <citation type="submission" date="2023-05" db="EMBL/GenBank/DDBJ databases">
        <authorList>
            <person name="Fouks B."/>
        </authorList>
    </citation>
    <scope>NUCLEOTIDE SEQUENCE</scope>
    <source>
        <strain evidence="1">Stay&amp;Tobe</strain>
        <tissue evidence="1">Testes</tissue>
    </source>
</reference>
<reference evidence="1" key="1">
    <citation type="journal article" date="2023" name="IScience">
        <title>Live-bearing cockroach genome reveals convergent evolutionary mechanisms linked to viviparity in insects and beyond.</title>
        <authorList>
            <person name="Fouks B."/>
            <person name="Harrison M.C."/>
            <person name="Mikhailova A.A."/>
            <person name="Marchal E."/>
            <person name="English S."/>
            <person name="Carruthers M."/>
            <person name="Jennings E.C."/>
            <person name="Chiamaka E.L."/>
            <person name="Frigard R.A."/>
            <person name="Pippel M."/>
            <person name="Attardo G.M."/>
            <person name="Benoit J.B."/>
            <person name="Bornberg-Bauer E."/>
            <person name="Tobe S.S."/>
        </authorList>
    </citation>
    <scope>NUCLEOTIDE SEQUENCE</scope>
    <source>
        <strain evidence="1">Stay&amp;Tobe</strain>
    </source>
</reference>
<proteinExistence type="predicted"/>
<dbReference type="Proteomes" id="UP001233999">
    <property type="component" value="Unassembled WGS sequence"/>
</dbReference>
<dbReference type="AlphaFoldDB" id="A0AAD7ZLU4"/>
<keyword evidence="2" id="KW-1185">Reference proteome</keyword>
<comment type="caution">
    <text evidence="1">The sequence shown here is derived from an EMBL/GenBank/DDBJ whole genome shotgun (WGS) entry which is preliminary data.</text>
</comment>
<accession>A0AAD7ZLU4</accession>